<dbReference type="GO" id="GO:0005524">
    <property type="term" value="F:ATP binding"/>
    <property type="evidence" value="ECO:0007669"/>
    <property type="project" value="UniProtKB-KW"/>
</dbReference>
<keyword evidence="5" id="KW-0808">Transferase</keyword>
<keyword evidence="12 19" id="KW-0472">Membrane</keyword>
<sequence length="124" mass="13545">MRARTLWESFGFAFAGLRYAWRTQRNLRIHGAITILVIALAGLLGFDPLRWAVLLLTIAMVWAAELFNTALEAVVDLVSPAFHPMARIAKDVSAGMVLLCAIAAVLIGLALFGPPLWALGARFR</sequence>
<evidence type="ECO:0000256" key="6">
    <source>
        <dbReference type="ARBA" id="ARBA00022692"/>
    </source>
</evidence>
<keyword evidence="7 17" id="KW-0547">Nucleotide-binding</keyword>
<feature type="transmembrane region" description="Helical" evidence="19">
    <location>
        <begin position="52"/>
        <end position="75"/>
    </location>
</feature>
<protein>
    <submittedName>
        <fullName evidence="20">Diacylglycerol kinase (ATP)</fullName>
    </submittedName>
</protein>
<dbReference type="InterPro" id="IPR000829">
    <property type="entry name" value="DAGK"/>
</dbReference>
<keyword evidence="13" id="KW-0594">Phospholipid biosynthesis</keyword>
<keyword evidence="10 19" id="KW-1133">Transmembrane helix</keyword>
<feature type="transmembrane region" description="Helical" evidence="19">
    <location>
        <begin position="27"/>
        <end position="46"/>
    </location>
</feature>
<dbReference type="GO" id="GO:0005886">
    <property type="term" value="C:plasma membrane"/>
    <property type="evidence" value="ECO:0007669"/>
    <property type="project" value="UniProtKB-SubCell"/>
</dbReference>
<feature type="active site" description="Proton acceptor" evidence="15">
    <location>
        <position position="65"/>
    </location>
</feature>
<evidence type="ECO:0000256" key="5">
    <source>
        <dbReference type="ARBA" id="ARBA00022679"/>
    </source>
</evidence>
<evidence type="ECO:0000256" key="15">
    <source>
        <dbReference type="PIRSR" id="PIRSR600829-1"/>
    </source>
</evidence>
<dbReference type="CDD" id="cd14265">
    <property type="entry name" value="UDPK_IM_like"/>
    <property type="match status" value="1"/>
</dbReference>
<evidence type="ECO:0000256" key="14">
    <source>
        <dbReference type="ARBA" id="ARBA00023264"/>
    </source>
</evidence>
<dbReference type="EMBL" id="FYEK01000044">
    <property type="protein sequence ID" value="SNB69973.1"/>
    <property type="molecule type" value="Genomic_DNA"/>
</dbReference>
<dbReference type="GO" id="GO:0008654">
    <property type="term" value="P:phospholipid biosynthetic process"/>
    <property type="evidence" value="ECO:0007669"/>
    <property type="project" value="UniProtKB-KW"/>
</dbReference>
<dbReference type="PANTHER" id="PTHR34299:SF1">
    <property type="entry name" value="DIACYLGLYCEROL KINASE"/>
    <property type="match status" value="1"/>
</dbReference>
<name>A0A212RCJ3_9CHLR</name>
<proteinExistence type="inferred from homology"/>
<evidence type="ECO:0000256" key="12">
    <source>
        <dbReference type="ARBA" id="ARBA00023136"/>
    </source>
</evidence>
<dbReference type="GO" id="GO:0046872">
    <property type="term" value="F:metal ion binding"/>
    <property type="evidence" value="ECO:0007669"/>
    <property type="project" value="UniProtKB-KW"/>
</dbReference>
<dbReference type="InterPro" id="IPR036945">
    <property type="entry name" value="DAGK_sf"/>
</dbReference>
<evidence type="ECO:0000256" key="9">
    <source>
        <dbReference type="ARBA" id="ARBA00022840"/>
    </source>
</evidence>
<gene>
    <name evidence="20" type="ORF">SAMN02746019_00011200</name>
</gene>
<keyword evidence="8 20" id="KW-0418">Kinase</keyword>
<comment type="cofactor">
    <cofactor evidence="18">
        <name>Mg(2+)</name>
        <dbReference type="ChEBI" id="CHEBI:18420"/>
    </cofactor>
    <text evidence="18">Mn(2+), Zn(2+), Cd(2+) and Co(2+) support activity to lesser extents.</text>
</comment>
<evidence type="ECO:0000256" key="8">
    <source>
        <dbReference type="ARBA" id="ARBA00022777"/>
    </source>
</evidence>
<dbReference type="GO" id="GO:0016301">
    <property type="term" value="F:kinase activity"/>
    <property type="evidence" value="ECO:0007669"/>
    <property type="project" value="UniProtKB-KW"/>
</dbReference>
<keyword evidence="18" id="KW-0479">Metal-binding</keyword>
<keyword evidence="4" id="KW-0444">Lipid biosynthesis</keyword>
<evidence type="ECO:0000313" key="20">
    <source>
        <dbReference type="EMBL" id="SNB69973.1"/>
    </source>
</evidence>
<dbReference type="Gene3D" id="1.10.287.3610">
    <property type="match status" value="1"/>
</dbReference>
<evidence type="ECO:0000256" key="7">
    <source>
        <dbReference type="ARBA" id="ARBA00022741"/>
    </source>
</evidence>
<dbReference type="InParanoid" id="A0A212RCJ3"/>
<feature type="binding site" evidence="16">
    <location>
        <begin position="18"/>
        <end position="21"/>
    </location>
    <ligand>
        <name>substrate</name>
    </ligand>
</feature>
<evidence type="ECO:0000313" key="21">
    <source>
        <dbReference type="Proteomes" id="UP000197025"/>
    </source>
</evidence>
<keyword evidence="14" id="KW-1208">Phospholipid metabolism</keyword>
<keyword evidence="6 19" id="KW-0812">Transmembrane</keyword>
<dbReference type="Pfam" id="PF01219">
    <property type="entry name" value="DAGK_prokar"/>
    <property type="match status" value="1"/>
</dbReference>
<feature type="binding site" evidence="17">
    <location>
        <position position="72"/>
    </location>
    <ligand>
        <name>ATP</name>
        <dbReference type="ChEBI" id="CHEBI:30616"/>
    </ligand>
</feature>
<dbReference type="Proteomes" id="UP000197025">
    <property type="component" value="Unassembled WGS sequence"/>
</dbReference>
<evidence type="ECO:0000256" key="16">
    <source>
        <dbReference type="PIRSR" id="PIRSR600829-2"/>
    </source>
</evidence>
<feature type="binding site" evidence="17">
    <location>
        <begin position="90"/>
        <end position="91"/>
    </location>
    <ligand>
        <name>ATP</name>
        <dbReference type="ChEBI" id="CHEBI:30616"/>
    </ligand>
</feature>
<feature type="binding site" evidence="18">
    <location>
        <position position="72"/>
    </location>
    <ligand>
        <name>a divalent metal cation</name>
        <dbReference type="ChEBI" id="CHEBI:60240"/>
    </ligand>
</feature>
<evidence type="ECO:0000256" key="3">
    <source>
        <dbReference type="ARBA" id="ARBA00022475"/>
    </source>
</evidence>
<reference evidence="21" key="1">
    <citation type="submission" date="2017-06" db="EMBL/GenBank/DDBJ databases">
        <authorList>
            <person name="Varghese N."/>
            <person name="Submissions S."/>
        </authorList>
    </citation>
    <scope>NUCLEOTIDE SEQUENCE [LARGE SCALE GENOMIC DNA]</scope>
    <source>
        <strain evidence="21">JAD2</strain>
    </source>
</reference>
<dbReference type="InterPro" id="IPR033717">
    <property type="entry name" value="UDPK"/>
</dbReference>
<comment type="subcellular location">
    <subcellularLocation>
        <location evidence="1">Cell membrane</location>
        <topology evidence="1">Multi-pass membrane protein</topology>
    </subcellularLocation>
</comment>
<dbReference type="PANTHER" id="PTHR34299">
    <property type="entry name" value="DIACYLGLYCEROL KINASE"/>
    <property type="match status" value="1"/>
</dbReference>
<comment type="similarity">
    <text evidence="2">Belongs to the bacterial diacylglycerol kinase family.</text>
</comment>
<organism evidence="20 21">
    <name type="scientific">Thermoflexus hugenholtzii JAD2</name>
    <dbReference type="NCBI Taxonomy" id="877466"/>
    <lineage>
        <taxon>Bacteria</taxon>
        <taxon>Bacillati</taxon>
        <taxon>Chloroflexota</taxon>
        <taxon>Thermoflexia</taxon>
        <taxon>Thermoflexales</taxon>
        <taxon>Thermoflexaceae</taxon>
        <taxon>Thermoflexus</taxon>
    </lineage>
</organism>
<evidence type="ECO:0000256" key="10">
    <source>
        <dbReference type="ARBA" id="ARBA00022989"/>
    </source>
</evidence>
<evidence type="ECO:0000256" key="11">
    <source>
        <dbReference type="ARBA" id="ARBA00023098"/>
    </source>
</evidence>
<keyword evidence="18" id="KW-0460">Magnesium</keyword>
<evidence type="ECO:0000256" key="17">
    <source>
        <dbReference type="PIRSR" id="PIRSR600829-3"/>
    </source>
</evidence>
<dbReference type="FunCoup" id="A0A212RCJ3">
    <property type="interactions" value="43"/>
</dbReference>
<accession>A0A212RCJ3</accession>
<feature type="transmembrane region" description="Helical" evidence="19">
    <location>
        <begin position="96"/>
        <end position="117"/>
    </location>
</feature>
<evidence type="ECO:0000256" key="4">
    <source>
        <dbReference type="ARBA" id="ARBA00022516"/>
    </source>
</evidence>
<keyword evidence="21" id="KW-1185">Reference proteome</keyword>
<evidence type="ECO:0000256" key="19">
    <source>
        <dbReference type="SAM" id="Phobius"/>
    </source>
</evidence>
<evidence type="ECO:0000256" key="18">
    <source>
        <dbReference type="PIRSR" id="PIRSR600829-4"/>
    </source>
</evidence>
<evidence type="ECO:0000256" key="1">
    <source>
        <dbReference type="ARBA" id="ARBA00004651"/>
    </source>
</evidence>
<keyword evidence="9 17" id="KW-0067">ATP-binding</keyword>
<keyword evidence="11" id="KW-0443">Lipid metabolism</keyword>
<keyword evidence="3" id="KW-1003">Cell membrane</keyword>
<dbReference type="RefSeq" id="WP_200808175.1">
    <property type="nucleotide sequence ID" value="NZ_FYEK01000044.1"/>
</dbReference>
<dbReference type="AlphaFoldDB" id="A0A212RCJ3"/>
<feature type="binding site" evidence="16">
    <location>
        <position position="65"/>
    </location>
    <ligand>
        <name>substrate</name>
    </ligand>
</feature>
<evidence type="ECO:0000256" key="13">
    <source>
        <dbReference type="ARBA" id="ARBA00023209"/>
    </source>
</evidence>
<evidence type="ECO:0000256" key="2">
    <source>
        <dbReference type="ARBA" id="ARBA00005967"/>
    </source>
</evidence>